<dbReference type="AlphaFoldDB" id="A0A3Q2PDE5"/>
<dbReference type="Ensembl" id="ENSFHET00000017612.1">
    <property type="protein sequence ID" value="ENSFHEP00000010804.1"/>
    <property type="gene ID" value="ENSFHEG00000012161.1"/>
</dbReference>
<protein>
    <submittedName>
        <fullName evidence="1">Uncharacterized protein</fullName>
    </submittedName>
</protein>
<evidence type="ECO:0000313" key="2">
    <source>
        <dbReference type="Proteomes" id="UP000265000"/>
    </source>
</evidence>
<name>A0A3Q2PDE5_FUNHE</name>
<dbReference type="Proteomes" id="UP000265000">
    <property type="component" value="Unplaced"/>
</dbReference>
<organism evidence="1 2">
    <name type="scientific">Fundulus heteroclitus</name>
    <name type="common">Killifish</name>
    <name type="synonym">Mummichog</name>
    <dbReference type="NCBI Taxonomy" id="8078"/>
    <lineage>
        <taxon>Eukaryota</taxon>
        <taxon>Metazoa</taxon>
        <taxon>Chordata</taxon>
        <taxon>Craniata</taxon>
        <taxon>Vertebrata</taxon>
        <taxon>Euteleostomi</taxon>
        <taxon>Actinopterygii</taxon>
        <taxon>Neopterygii</taxon>
        <taxon>Teleostei</taxon>
        <taxon>Neoteleostei</taxon>
        <taxon>Acanthomorphata</taxon>
        <taxon>Ovalentaria</taxon>
        <taxon>Atherinomorphae</taxon>
        <taxon>Cyprinodontiformes</taxon>
        <taxon>Fundulidae</taxon>
        <taxon>Fundulus</taxon>
    </lineage>
</organism>
<reference evidence="1" key="2">
    <citation type="submission" date="2025-09" db="UniProtKB">
        <authorList>
            <consortium name="Ensembl"/>
        </authorList>
    </citation>
    <scope>IDENTIFICATION</scope>
</reference>
<accession>A0A3Q2PDE5</accession>
<keyword evidence="2" id="KW-1185">Reference proteome</keyword>
<reference evidence="1" key="1">
    <citation type="submission" date="2025-08" db="UniProtKB">
        <authorList>
            <consortium name="Ensembl"/>
        </authorList>
    </citation>
    <scope>IDENTIFICATION</scope>
</reference>
<evidence type="ECO:0000313" key="1">
    <source>
        <dbReference type="Ensembl" id="ENSFHEP00000010804.1"/>
    </source>
</evidence>
<sequence>RLRFPALTKVIVVFGQHTVGQNFVISRIAVEVPTHSSDSSISLITNCCQNIAACSLEVVDLAIKGAVVRISRGRAGAVGVGMAAKLTRHNLAGLLRPTCTGGTLDYTSYTITGAKALTFFTVPELFTSLPIASFMITTT</sequence>
<proteinExistence type="predicted"/>